<keyword evidence="2" id="KW-1185">Reference proteome</keyword>
<gene>
    <name evidence="1" type="ORF">K452DRAFT_82944</name>
</gene>
<organism evidence="1 2">
    <name type="scientific">Aplosporella prunicola CBS 121167</name>
    <dbReference type="NCBI Taxonomy" id="1176127"/>
    <lineage>
        <taxon>Eukaryota</taxon>
        <taxon>Fungi</taxon>
        <taxon>Dikarya</taxon>
        <taxon>Ascomycota</taxon>
        <taxon>Pezizomycotina</taxon>
        <taxon>Dothideomycetes</taxon>
        <taxon>Dothideomycetes incertae sedis</taxon>
        <taxon>Botryosphaeriales</taxon>
        <taxon>Aplosporellaceae</taxon>
        <taxon>Aplosporella</taxon>
    </lineage>
</organism>
<name>A0A6A6B374_9PEZI</name>
<evidence type="ECO:0000313" key="2">
    <source>
        <dbReference type="Proteomes" id="UP000799438"/>
    </source>
</evidence>
<dbReference type="AlphaFoldDB" id="A0A6A6B374"/>
<dbReference type="Proteomes" id="UP000799438">
    <property type="component" value="Unassembled WGS sequence"/>
</dbReference>
<accession>A0A6A6B374</accession>
<reference evidence="1" key="1">
    <citation type="journal article" date="2020" name="Stud. Mycol.">
        <title>101 Dothideomycetes genomes: a test case for predicting lifestyles and emergence of pathogens.</title>
        <authorList>
            <person name="Haridas S."/>
            <person name="Albert R."/>
            <person name="Binder M."/>
            <person name="Bloem J."/>
            <person name="Labutti K."/>
            <person name="Salamov A."/>
            <person name="Andreopoulos B."/>
            <person name="Baker S."/>
            <person name="Barry K."/>
            <person name="Bills G."/>
            <person name="Bluhm B."/>
            <person name="Cannon C."/>
            <person name="Castanera R."/>
            <person name="Culley D."/>
            <person name="Daum C."/>
            <person name="Ezra D."/>
            <person name="Gonzalez J."/>
            <person name="Henrissat B."/>
            <person name="Kuo A."/>
            <person name="Liang C."/>
            <person name="Lipzen A."/>
            <person name="Lutzoni F."/>
            <person name="Magnuson J."/>
            <person name="Mondo S."/>
            <person name="Nolan M."/>
            <person name="Ohm R."/>
            <person name="Pangilinan J."/>
            <person name="Park H.-J."/>
            <person name="Ramirez L."/>
            <person name="Alfaro M."/>
            <person name="Sun H."/>
            <person name="Tritt A."/>
            <person name="Yoshinaga Y."/>
            <person name="Zwiers L.-H."/>
            <person name="Turgeon B."/>
            <person name="Goodwin S."/>
            <person name="Spatafora J."/>
            <person name="Crous P."/>
            <person name="Grigoriev I."/>
        </authorList>
    </citation>
    <scope>NUCLEOTIDE SEQUENCE</scope>
    <source>
        <strain evidence="1">CBS 121167</strain>
    </source>
</reference>
<protein>
    <submittedName>
        <fullName evidence="1">Uncharacterized protein</fullName>
    </submittedName>
</protein>
<proteinExistence type="predicted"/>
<dbReference type="RefSeq" id="XP_033394385.1">
    <property type="nucleotide sequence ID" value="XM_033547196.1"/>
</dbReference>
<sequence>MVGIKGRMDRDCGLRLGLLLLLLLVMLLRCGVCVCSSLLCGGALNTIFGRRRIDVGLAPGRGAQWSSEARRIILLLRRFLDQTLISAGFAGAGARIGSRPDSSDTNPMPTKRDPYFSLSPPLLPALARHASTRPPSPLPLLACLSPRRSF</sequence>
<evidence type="ECO:0000313" key="1">
    <source>
        <dbReference type="EMBL" id="KAF2138672.1"/>
    </source>
</evidence>
<dbReference type="GeneID" id="54304703"/>
<dbReference type="EMBL" id="ML995495">
    <property type="protein sequence ID" value="KAF2138672.1"/>
    <property type="molecule type" value="Genomic_DNA"/>
</dbReference>